<dbReference type="GO" id="GO:0016740">
    <property type="term" value="F:transferase activity"/>
    <property type="evidence" value="ECO:0007669"/>
    <property type="project" value="UniProtKB-KW"/>
</dbReference>
<dbReference type="SUPFAM" id="SSF143631">
    <property type="entry name" value="ApbE-like"/>
    <property type="match status" value="1"/>
</dbReference>
<feature type="non-terminal residue" evidence="1">
    <location>
        <position position="147"/>
    </location>
</feature>
<dbReference type="Proteomes" id="UP000265355">
    <property type="component" value="Unassembled WGS sequence"/>
</dbReference>
<dbReference type="EMBL" id="QWEE01000510">
    <property type="protein sequence ID" value="RII87582.1"/>
    <property type="molecule type" value="Genomic_DNA"/>
</dbReference>
<sequence>MGTTVSLRAAPDAPIAAAQAVFADADARFSLYRPDSEASRIARGELALPASSPRMRDAYADALGWRAATDGAFTPHRPDGVVDLSGTVKARAMAEAADLLGDGDWLLTVGGDVLGSGTDDSGGAWRIGVVDPADRRALLCALPLAGG</sequence>
<dbReference type="InterPro" id="IPR003374">
    <property type="entry name" value="ApbE-like_sf"/>
</dbReference>
<organism evidence="1 2">
    <name type="scientific">Clavibacter californiensis</name>
    <dbReference type="NCBI Taxonomy" id="1401995"/>
    <lineage>
        <taxon>Bacteria</taxon>
        <taxon>Bacillati</taxon>
        <taxon>Actinomycetota</taxon>
        <taxon>Actinomycetes</taxon>
        <taxon>Micrococcales</taxon>
        <taxon>Microbacteriaceae</taxon>
        <taxon>Clavibacter</taxon>
    </lineage>
</organism>
<keyword evidence="2" id="KW-1185">Reference proteome</keyword>
<evidence type="ECO:0000313" key="2">
    <source>
        <dbReference type="Proteomes" id="UP000265355"/>
    </source>
</evidence>
<reference evidence="1 2" key="1">
    <citation type="submission" date="2018-08" db="EMBL/GenBank/DDBJ databases">
        <title>Genome Sequence of Clavibacter michiganensis Subspecies type strains, and the Atypical Peach-Colored Strains Isolated from Tomato.</title>
        <authorList>
            <person name="Osdaghi E."/>
            <person name="Portier P."/>
            <person name="Briand M."/>
            <person name="Jacques M.-A."/>
        </authorList>
    </citation>
    <scope>NUCLEOTIDE SEQUENCE [LARGE SCALE GENOMIC DNA]</scope>
    <source>
        <strain evidence="1 2">CFBP 8216</strain>
    </source>
</reference>
<protein>
    <submittedName>
        <fullName evidence="1">FAD:protein FMN transferase</fullName>
    </submittedName>
</protein>
<dbReference type="InterPro" id="IPR024932">
    <property type="entry name" value="ApbE"/>
</dbReference>
<accession>A0ABX9N1B7</accession>
<dbReference type="Pfam" id="PF02424">
    <property type="entry name" value="ApbE"/>
    <property type="match status" value="2"/>
</dbReference>
<name>A0ABX9N1B7_9MICO</name>
<evidence type="ECO:0000313" key="1">
    <source>
        <dbReference type="EMBL" id="RII87582.1"/>
    </source>
</evidence>
<keyword evidence="1" id="KW-0808">Transferase</keyword>
<proteinExistence type="predicted"/>
<gene>
    <name evidence="1" type="ORF">DZF98_15780</name>
</gene>
<dbReference type="Gene3D" id="3.10.520.10">
    <property type="entry name" value="ApbE-like domains"/>
    <property type="match status" value="2"/>
</dbReference>
<comment type="caution">
    <text evidence="1">The sequence shown here is derived from an EMBL/GenBank/DDBJ whole genome shotgun (WGS) entry which is preliminary data.</text>
</comment>